<name>A0A2I1MQB4_9LACT</name>
<protein>
    <recommendedName>
        <fullName evidence="4">Solute-binding protein family 3/N-terminal domain-containing protein</fullName>
    </recommendedName>
</protein>
<gene>
    <name evidence="5" type="ORF">CYJ28_03990</name>
</gene>
<evidence type="ECO:0000256" key="3">
    <source>
        <dbReference type="SAM" id="SignalP"/>
    </source>
</evidence>
<proteinExistence type="predicted"/>
<dbReference type="PANTHER" id="PTHR35936">
    <property type="entry name" value="MEMBRANE-BOUND LYTIC MUREIN TRANSGLYCOSYLASE F"/>
    <property type="match status" value="1"/>
</dbReference>
<comment type="caution">
    <text evidence="5">The sequence shown here is derived from an EMBL/GenBank/DDBJ whole genome shotgun (WGS) entry which is preliminary data.</text>
</comment>
<feature type="signal peptide" evidence="3">
    <location>
        <begin position="1"/>
        <end position="35"/>
    </location>
</feature>
<dbReference type="Proteomes" id="UP000234239">
    <property type="component" value="Unassembled WGS sequence"/>
</dbReference>
<dbReference type="AlphaFoldDB" id="A0A2I1MQB4"/>
<evidence type="ECO:0000313" key="5">
    <source>
        <dbReference type="EMBL" id="PKZ22281.1"/>
    </source>
</evidence>
<reference evidence="5 6" key="1">
    <citation type="submission" date="2017-12" db="EMBL/GenBank/DDBJ databases">
        <title>Phylogenetic diversity of female urinary microbiome.</title>
        <authorList>
            <person name="Thomas-White K."/>
            <person name="Wolfe A.J."/>
        </authorList>
    </citation>
    <scope>NUCLEOTIDE SEQUENCE [LARGE SCALE GENOMIC DNA]</scope>
    <source>
        <strain evidence="5 6">UMB0139</strain>
    </source>
</reference>
<evidence type="ECO:0000256" key="2">
    <source>
        <dbReference type="SAM" id="MobiDB-lite"/>
    </source>
</evidence>
<sequence>MPTMFTKERRKSIMNKLTKRLGLSLVSLLFLGGCALSDSGAGSSASSSSSEADQSTVVAGTGGMPAPYVTVDDQNNLTGYDIDVIKEVFKRLPDHELKLELTDIPSVLTGVNTGNYDIGVNNFSYNEERAQNYLYSYPYNNAKYCFIHHKDHKIESLDQAAQAGLTYIGDPSTNNTAAVKKYNEDHPDKPITIEYSDAEIPVKFQQIEADPKKFAIDDYPIYNLNQENYHYAQLEAQPMSDQDKDYLSTSILAYFLFAKNDKGQALRDEVNQVLKEMAEDGTIKKLTEEHFGQDQTPAKEHYEKPLN</sequence>
<feature type="domain" description="Solute-binding protein family 3/N-terminal" evidence="4">
    <location>
        <begin position="56"/>
        <end position="294"/>
    </location>
</feature>
<evidence type="ECO:0000256" key="1">
    <source>
        <dbReference type="ARBA" id="ARBA00022729"/>
    </source>
</evidence>
<evidence type="ECO:0000259" key="4">
    <source>
        <dbReference type="SMART" id="SM00062"/>
    </source>
</evidence>
<dbReference type="SUPFAM" id="SSF53850">
    <property type="entry name" value="Periplasmic binding protein-like II"/>
    <property type="match status" value="1"/>
</dbReference>
<dbReference type="SMART" id="SM00062">
    <property type="entry name" value="PBPb"/>
    <property type="match status" value="1"/>
</dbReference>
<keyword evidence="1 3" id="KW-0732">Signal</keyword>
<dbReference type="Gene3D" id="3.40.190.10">
    <property type="entry name" value="Periplasmic binding protein-like II"/>
    <property type="match status" value="2"/>
</dbReference>
<feature type="chain" id="PRO_5039584291" description="Solute-binding protein family 3/N-terminal domain-containing protein" evidence="3">
    <location>
        <begin position="36"/>
        <end position="307"/>
    </location>
</feature>
<accession>A0A2I1MQB4</accession>
<dbReference type="PROSITE" id="PS51257">
    <property type="entry name" value="PROKAR_LIPOPROTEIN"/>
    <property type="match status" value="1"/>
</dbReference>
<dbReference type="PANTHER" id="PTHR35936:SF19">
    <property type="entry name" value="AMINO-ACID-BINDING PROTEIN YXEM-RELATED"/>
    <property type="match status" value="1"/>
</dbReference>
<dbReference type="InterPro" id="IPR001638">
    <property type="entry name" value="Solute-binding_3/MltF_N"/>
</dbReference>
<organism evidence="5 6">
    <name type="scientific">Aerococcus sanguinicola</name>
    <dbReference type="NCBI Taxonomy" id="119206"/>
    <lineage>
        <taxon>Bacteria</taxon>
        <taxon>Bacillati</taxon>
        <taxon>Bacillota</taxon>
        <taxon>Bacilli</taxon>
        <taxon>Lactobacillales</taxon>
        <taxon>Aerococcaceae</taxon>
        <taxon>Aerococcus</taxon>
    </lineage>
</organism>
<dbReference type="Pfam" id="PF00497">
    <property type="entry name" value="SBP_bac_3"/>
    <property type="match status" value="1"/>
</dbReference>
<evidence type="ECO:0000313" key="6">
    <source>
        <dbReference type="Proteomes" id="UP000234239"/>
    </source>
</evidence>
<dbReference type="EMBL" id="PKGY01000002">
    <property type="protein sequence ID" value="PKZ22281.1"/>
    <property type="molecule type" value="Genomic_DNA"/>
</dbReference>
<feature type="region of interest" description="Disordered" evidence="2">
    <location>
        <begin position="285"/>
        <end position="307"/>
    </location>
</feature>